<dbReference type="InterPro" id="IPR009008">
    <property type="entry name" value="Val/Leu/Ile-tRNA-synth_edit"/>
</dbReference>
<evidence type="ECO:0000256" key="8">
    <source>
        <dbReference type="ARBA" id="ARBA00032665"/>
    </source>
</evidence>
<dbReference type="GO" id="GO:0000049">
    <property type="term" value="F:tRNA binding"/>
    <property type="evidence" value="ECO:0007669"/>
    <property type="project" value="InterPro"/>
</dbReference>
<dbReference type="PANTHER" id="PTHR42765">
    <property type="entry name" value="SOLEUCYL-TRNA SYNTHETASE"/>
    <property type="match status" value="1"/>
</dbReference>
<dbReference type="PROSITE" id="PS00178">
    <property type="entry name" value="AA_TRNA_LIGASE_I"/>
    <property type="match status" value="1"/>
</dbReference>
<dbReference type="AlphaFoldDB" id="A0A9N9TUP2"/>
<evidence type="ECO:0000256" key="6">
    <source>
        <dbReference type="ARBA" id="ARBA00022917"/>
    </source>
</evidence>
<evidence type="ECO:0000256" key="9">
    <source>
        <dbReference type="RuleBase" id="RU363035"/>
    </source>
</evidence>
<dbReference type="Pfam" id="PF00133">
    <property type="entry name" value="tRNA-synt_1"/>
    <property type="match status" value="1"/>
</dbReference>
<evidence type="ECO:0000256" key="7">
    <source>
        <dbReference type="ARBA" id="ARBA00023146"/>
    </source>
</evidence>
<evidence type="ECO:0000313" key="13">
    <source>
        <dbReference type="Proteomes" id="UP001153712"/>
    </source>
</evidence>
<dbReference type="SUPFAM" id="SSF52374">
    <property type="entry name" value="Nucleotidylyl transferase"/>
    <property type="match status" value="1"/>
</dbReference>
<dbReference type="InterPro" id="IPR001412">
    <property type="entry name" value="aa-tRNA-synth_I_CS"/>
</dbReference>
<dbReference type="GO" id="GO:0032543">
    <property type="term" value="P:mitochondrial translation"/>
    <property type="evidence" value="ECO:0007669"/>
    <property type="project" value="TreeGrafter"/>
</dbReference>
<dbReference type="InterPro" id="IPR002300">
    <property type="entry name" value="aa-tRNA-synth_Ia"/>
</dbReference>
<evidence type="ECO:0000256" key="2">
    <source>
        <dbReference type="ARBA" id="ARBA00013165"/>
    </source>
</evidence>
<dbReference type="SUPFAM" id="SSF47323">
    <property type="entry name" value="Anticodon-binding domain of a subclass of class I aminoacyl-tRNA synthetases"/>
    <property type="match status" value="1"/>
</dbReference>
<dbReference type="SUPFAM" id="SSF50677">
    <property type="entry name" value="ValRS/IleRS/LeuRS editing domain"/>
    <property type="match status" value="1"/>
</dbReference>
<evidence type="ECO:0000256" key="3">
    <source>
        <dbReference type="ARBA" id="ARBA00022598"/>
    </source>
</evidence>
<dbReference type="InterPro" id="IPR033708">
    <property type="entry name" value="Anticodon_Ile_BEm"/>
</dbReference>
<protein>
    <recommendedName>
        <fullName evidence="2">isoleucine--tRNA ligase</fullName>
        <ecNumber evidence="2">6.1.1.5</ecNumber>
    </recommendedName>
    <alternativeName>
        <fullName evidence="8">Isoleucyl-tRNA synthetase</fullName>
    </alternativeName>
</protein>
<dbReference type="InterPro" id="IPR002301">
    <property type="entry name" value="Ile-tRNA-ligase"/>
</dbReference>
<evidence type="ECO:0000259" key="11">
    <source>
        <dbReference type="Pfam" id="PF08264"/>
    </source>
</evidence>
<dbReference type="GO" id="GO:0002161">
    <property type="term" value="F:aminoacyl-tRNA deacylase activity"/>
    <property type="evidence" value="ECO:0007669"/>
    <property type="project" value="InterPro"/>
</dbReference>
<dbReference type="Gene3D" id="3.90.740.10">
    <property type="entry name" value="Valyl/Leucyl/Isoleucyl-tRNA synthetase, editing domain"/>
    <property type="match status" value="1"/>
</dbReference>
<dbReference type="NCBIfam" id="TIGR00392">
    <property type="entry name" value="ileS"/>
    <property type="match status" value="1"/>
</dbReference>
<comment type="similarity">
    <text evidence="1 9">Belongs to the class-I aminoacyl-tRNA synthetase family.</text>
</comment>
<feature type="domain" description="Aminoacyl-tRNA synthetase class Ia" evidence="10">
    <location>
        <begin position="67"/>
        <end position="661"/>
    </location>
</feature>
<dbReference type="GO" id="GO:0005524">
    <property type="term" value="F:ATP binding"/>
    <property type="evidence" value="ECO:0007669"/>
    <property type="project" value="UniProtKB-KW"/>
</dbReference>
<proteinExistence type="inferred from homology"/>
<dbReference type="GO" id="GO:0005739">
    <property type="term" value="C:mitochondrion"/>
    <property type="evidence" value="ECO:0007669"/>
    <property type="project" value="TreeGrafter"/>
</dbReference>
<dbReference type="Gene3D" id="1.10.730.20">
    <property type="match status" value="1"/>
</dbReference>
<organism evidence="12 13">
    <name type="scientific">Phyllotreta striolata</name>
    <name type="common">Striped flea beetle</name>
    <name type="synonym">Crioceris striolata</name>
    <dbReference type="NCBI Taxonomy" id="444603"/>
    <lineage>
        <taxon>Eukaryota</taxon>
        <taxon>Metazoa</taxon>
        <taxon>Ecdysozoa</taxon>
        <taxon>Arthropoda</taxon>
        <taxon>Hexapoda</taxon>
        <taxon>Insecta</taxon>
        <taxon>Pterygota</taxon>
        <taxon>Neoptera</taxon>
        <taxon>Endopterygota</taxon>
        <taxon>Coleoptera</taxon>
        <taxon>Polyphaga</taxon>
        <taxon>Cucujiformia</taxon>
        <taxon>Chrysomeloidea</taxon>
        <taxon>Chrysomelidae</taxon>
        <taxon>Galerucinae</taxon>
        <taxon>Alticini</taxon>
        <taxon>Phyllotreta</taxon>
    </lineage>
</organism>
<keyword evidence="4 9" id="KW-0547">Nucleotide-binding</keyword>
<dbReference type="PANTHER" id="PTHR42765:SF1">
    <property type="entry name" value="ISOLEUCINE--TRNA LIGASE, MITOCHONDRIAL"/>
    <property type="match status" value="1"/>
</dbReference>
<dbReference type="OrthoDB" id="10264412at2759"/>
<dbReference type="GO" id="GO:0004822">
    <property type="term" value="F:isoleucine-tRNA ligase activity"/>
    <property type="evidence" value="ECO:0007669"/>
    <property type="project" value="UniProtKB-EC"/>
</dbReference>
<dbReference type="EC" id="6.1.1.5" evidence="2"/>
<keyword evidence="7 9" id="KW-0030">Aminoacyl-tRNA synthetase</keyword>
<dbReference type="InterPro" id="IPR013155">
    <property type="entry name" value="M/V/L/I-tRNA-synth_anticd-bd"/>
</dbReference>
<dbReference type="Proteomes" id="UP001153712">
    <property type="component" value="Chromosome 5"/>
</dbReference>
<dbReference type="InterPro" id="IPR050081">
    <property type="entry name" value="Ile-tRNA_ligase"/>
</dbReference>
<dbReference type="Gene3D" id="3.40.50.620">
    <property type="entry name" value="HUPs"/>
    <property type="match status" value="2"/>
</dbReference>
<evidence type="ECO:0000256" key="4">
    <source>
        <dbReference type="ARBA" id="ARBA00022741"/>
    </source>
</evidence>
<keyword evidence="6 9" id="KW-0648">Protein biosynthesis</keyword>
<dbReference type="FunFam" id="3.90.740.10:FF:000009">
    <property type="entry name" value="Isoleucyl-tRNA synthetase 2, mitochondrial"/>
    <property type="match status" value="1"/>
</dbReference>
<evidence type="ECO:0000313" key="12">
    <source>
        <dbReference type="EMBL" id="CAG9862199.1"/>
    </source>
</evidence>
<dbReference type="GO" id="GO:0006428">
    <property type="term" value="P:isoleucyl-tRNA aminoacylation"/>
    <property type="evidence" value="ECO:0007669"/>
    <property type="project" value="InterPro"/>
</dbReference>
<reference evidence="12" key="1">
    <citation type="submission" date="2022-01" db="EMBL/GenBank/DDBJ databases">
        <authorList>
            <person name="King R."/>
        </authorList>
    </citation>
    <scope>NUCLEOTIDE SEQUENCE</scope>
</reference>
<gene>
    <name evidence="12" type="ORF">PHYEVI_LOCUS8519</name>
</gene>
<sequence>MFNKLRNFKNFNTFCYCTKARYNDTVLLPKTEFPLRLSQKKLQDRDQHIYTAGGFEDLYDWQRGHLSEPEFVLHDGPPYANGPPHMGHAINKILKDAIVRYEILNNKKVHYVPGWDCHGLPIELKALKDADAKGLEPIELRAKARKFADKSIEDQKQVFKSWGVTANWKKYYTTHSTDYVKCQLRQFLKLYQKNYIFRDVKPVHWSPSSRTALAEAELEYNENHKSPSLHFTVRIKSLPKLGPLNKNYYAILWTTTPWTIPSNQAVCYNPSLSYSIVKIPQLQEDAVYVIATDLVKEVSAILNTPIETVDEIKGSALEGATYEHPLYKSDKNDLKFVQAEHVSSSKGTGLVHSAGAHGPDDYLVALRNKFSIVDLVDDAGCFTTEAGSKFAGKYVLEAGNAAVLEALKEDSSLLRLGDITHSYPYDWRTKQPVIIKASRQWFIDTDSIKRRAVESLENVRFLPSDKSDLHKSNLIKQIEKRPYWCISRQRKWGVPIPVLYDKTTSEPIINENTINHHLNLLDTVGVDFWWKCTAEQLLPTDSNSSSSYNANDVVKSEDIMDIWLDSGLSWAKVLDGSKTADVYLEGVDQLTGWFQSSLLTSVALRDKAPFKTVYVHGFAVDAKGAKMSKSLGNVVDPVEVVLGSRGKPGLGVDALRWWVTCHANRDLQASVGDKVLRACCDEVQKIRSVLRFAVAGLSDFNSARIENQPLQHLQLIDRYLMHLLHRFQTKVADCMSEYQFHKISGLLNNLLTNSVSALYYTSIKDRLYCEPAESPARRSAQYTLYHVYETVSLAVAPMLPHLVEELHLHSRTKEAKTYFTACHRRVGDEWLNDDVEGLFRMILDWKREVNVEVGANTGDLDVEVVVSKEIAGRIKKNIDLHELGGQLIDVFQVAGISVKEDPEYAPDAHKLRLNKSCKHFCPRCRKVSSLEENRLCCRCDNVVANTVRKSFVN</sequence>
<dbReference type="InterPro" id="IPR009080">
    <property type="entry name" value="tRNAsynth_Ia_anticodon-bd"/>
</dbReference>
<feature type="domain" description="Methionyl/Valyl/Leucyl/Isoleucyl-tRNA synthetase anticodon-binding" evidence="11">
    <location>
        <begin position="717"/>
        <end position="808"/>
    </location>
</feature>
<keyword evidence="3 9" id="KW-0436">Ligase</keyword>
<evidence type="ECO:0000256" key="5">
    <source>
        <dbReference type="ARBA" id="ARBA00022840"/>
    </source>
</evidence>
<dbReference type="PRINTS" id="PR00984">
    <property type="entry name" value="TRNASYNTHILE"/>
</dbReference>
<keyword evidence="5 9" id="KW-0067">ATP-binding</keyword>
<keyword evidence="13" id="KW-1185">Reference proteome</keyword>
<evidence type="ECO:0000256" key="1">
    <source>
        <dbReference type="ARBA" id="ARBA00005594"/>
    </source>
</evidence>
<evidence type="ECO:0000259" key="10">
    <source>
        <dbReference type="Pfam" id="PF00133"/>
    </source>
</evidence>
<dbReference type="Pfam" id="PF08264">
    <property type="entry name" value="Anticodon_1"/>
    <property type="match status" value="1"/>
</dbReference>
<dbReference type="CDD" id="cd07960">
    <property type="entry name" value="Anticodon_Ia_Ile_BEm"/>
    <property type="match status" value="1"/>
</dbReference>
<dbReference type="EMBL" id="OU900098">
    <property type="protein sequence ID" value="CAG9862199.1"/>
    <property type="molecule type" value="Genomic_DNA"/>
</dbReference>
<dbReference type="InterPro" id="IPR014729">
    <property type="entry name" value="Rossmann-like_a/b/a_fold"/>
</dbReference>
<accession>A0A9N9TUP2</accession>
<name>A0A9N9TUP2_PHYSR</name>